<evidence type="ECO:0000313" key="2">
    <source>
        <dbReference type="Proteomes" id="UP000621516"/>
    </source>
</evidence>
<organism evidence="1 2">
    <name type="scientific">Aestuariibaculum marinum</name>
    <dbReference type="NCBI Taxonomy" id="2683592"/>
    <lineage>
        <taxon>Bacteria</taxon>
        <taxon>Pseudomonadati</taxon>
        <taxon>Bacteroidota</taxon>
        <taxon>Flavobacteriia</taxon>
        <taxon>Flavobacteriales</taxon>
        <taxon>Flavobacteriaceae</taxon>
    </lineage>
</organism>
<accession>A0A8J6U668</accession>
<keyword evidence="2" id="KW-1185">Reference proteome</keyword>
<name>A0A8J6U668_9FLAO</name>
<dbReference type="EMBL" id="JACVXD010000039">
    <property type="protein sequence ID" value="MBD0825537.1"/>
    <property type="molecule type" value="Genomic_DNA"/>
</dbReference>
<proteinExistence type="predicted"/>
<protein>
    <submittedName>
        <fullName evidence="1">Uncharacterized protein</fullName>
    </submittedName>
</protein>
<dbReference type="AlphaFoldDB" id="A0A8J6U668"/>
<reference evidence="1 2" key="1">
    <citation type="journal article" date="2018" name="J. Microbiol.">
        <title>Aestuariibaculum marinum sp. nov., a marine bacterium isolated from seawater in South Korea.</title>
        <authorList>
            <person name="Choi J."/>
            <person name="Lee D."/>
            <person name="Jang J.H."/>
            <person name="Cha S."/>
            <person name="Seo T."/>
        </authorList>
    </citation>
    <scope>NUCLEOTIDE SEQUENCE [LARGE SCALE GENOMIC DNA]</scope>
    <source>
        <strain evidence="1 2">IP7</strain>
    </source>
</reference>
<dbReference type="Proteomes" id="UP000621516">
    <property type="component" value="Unassembled WGS sequence"/>
</dbReference>
<gene>
    <name evidence="1" type="ORF">ICJ85_16135</name>
</gene>
<evidence type="ECO:0000313" key="1">
    <source>
        <dbReference type="EMBL" id="MBD0825537.1"/>
    </source>
</evidence>
<sequence length="109" mass="12946">MKETQSEINEFLIENHITDSEIEKITSEKLNYKDKILRCPRCQSGKLRIEKVEWTDTDEFDFPMLDGLMGKARYKDKVICNVCGYWLTDPNNEKGFSMWNTIKKLFKKN</sequence>
<comment type="caution">
    <text evidence="1">The sequence shown here is derived from an EMBL/GenBank/DDBJ whole genome shotgun (WGS) entry which is preliminary data.</text>
</comment>